<dbReference type="EMBL" id="AP003792">
    <property type="protein sequence ID" value="BAD68803.1"/>
    <property type="molecule type" value="Genomic_DNA"/>
</dbReference>
<dbReference type="Gene3D" id="3.40.50.1110">
    <property type="entry name" value="SGNH hydrolase"/>
    <property type="match status" value="1"/>
</dbReference>
<dbReference type="AlphaFoldDB" id="A0A979HJ93"/>
<dbReference type="PANTHER" id="PTHR22835">
    <property type="entry name" value="ZINC FINGER FYVE DOMAIN CONTAINING PROTEIN"/>
    <property type="match status" value="1"/>
</dbReference>
<evidence type="ECO:0000256" key="1">
    <source>
        <dbReference type="ARBA" id="ARBA00008668"/>
    </source>
</evidence>
<dbReference type="Gramene" id="Os01t0651300-01">
    <property type="protein sequence ID" value="Os01t0651300-01"/>
    <property type="gene ID" value="Os01g0651300"/>
</dbReference>
<accession>A0A979HJ93</accession>
<sequence length="178" mass="18849">MSLMRGGFGFSPAVAALYCAALVVAGGLGSRPVLGCYSRIFSFGDSLTDTGNYVRLTAGRKPSSPYGAPPYGRTFFGRPTGRASDGRLVIDFIGERTELPSVWFQHAFPCSDVSICPCSHHLCVAFALCSVHPSVFLPTTTYCASVHCATCMHALFGGFFFGGASNTYSVASCSVVRQ</sequence>
<evidence type="ECO:0000256" key="2">
    <source>
        <dbReference type="SAM" id="SignalP"/>
    </source>
</evidence>
<reference evidence="5" key="6">
    <citation type="journal article" date="2008" name="Nucleic Acids Res.">
        <title>The rice annotation project database (RAP-DB): 2008 update.</title>
        <authorList>
            <consortium name="The rice annotation project (RAP)"/>
        </authorList>
    </citation>
    <scope>GENOME REANNOTATION</scope>
    <source>
        <strain evidence="5">cv. Nipponbare</strain>
    </source>
</reference>
<accession>A0A0P0V5W9</accession>
<organism evidence="3">
    <name type="scientific">Oryza sativa subsp. japonica</name>
    <name type="common">Rice</name>
    <dbReference type="NCBI Taxonomy" id="39947"/>
    <lineage>
        <taxon>Eukaryota</taxon>
        <taxon>Viridiplantae</taxon>
        <taxon>Streptophyta</taxon>
        <taxon>Embryophyta</taxon>
        <taxon>Tracheophyta</taxon>
        <taxon>Spermatophyta</taxon>
        <taxon>Magnoliopsida</taxon>
        <taxon>Liliopsida</taxon>
        <taxon>Poales</taxon>
        <taxon>Poaceae</taxon>
        <taxon>BOP clade</taxon>
        <taxon>Oryzoideae</taxon>
        <taxon>Oryzeae</taxon>
        <taxon>Oryzinae</taxon>
        <taxon>Oryza</taxon>
        <taxon>Oryza sativa</taxon>
    </lineage>
</organism>
<reference evidence="3" key="1">
    <citation type="journal article" date="2002" name="Nature">
        <title>The genome sequence and structure of rice chromosome 1.</title>
        <authorList>
            <person name="Sasaki T."/>
            <person name="Matsumoto T."/>
            <person name="Yamamoto K."/>
            <person name="Sakata K."/>
            <person name="Baba T."/>
            <person name="Katayose Y."/>
            <person name="Wu J."/>
            <person name="Niimura Y."/>
            <person name="Cheng Z."/>
            <person name="Nagamura Y."/>
            <person name="Antonio B.A."/>
            <person name="Kanamori H."/>
            <person name="Hosokawa S."/>
            <person name="Masukawa M."/>
            <person name="Arikawa K."/>
            <person name="Chiden Y."/>
            <person name="Hayashi M."/>
            <person name="Okamoto M."/>
            <person name="Ando T."/>
            <person name="Aoki H."/>
            <person name="Arita K."/>
            <person name="Hamada M."/>
            <person name="Harada C."/>
            <person name="Hijishita S."/>
            <person name="Honda M."/>
            <person name="Ichikawa Y."/>
            <person name="Idonuma A."/>
            <person name="Iijima M."/>
            <person name="Ikeda M."/>
            <person name="Ikeno M."/>
            <person name="Itoh S."/>
            <person name="Itoh T."/>
            <person name="Itoh Y."/>
            <person name="Itoh Y."/>
            <person name="Iwabuchi A."/>
            <person name="Kamiya K."/>
            <person name="Karasawa W."/>
            <person name="Katagiri S."/>
            <person name="Kikuta A."/>
            <person name="Kobayashi N."/>
            <person name="Kono I."/>
            <person name="Machita K."/>
            <person name="Maehara T."/>
            <person name="Mizuno H."/>
            <person name="Mizubayashi T."/>
            <person name="Mukai Y."/>
            <person name="Nagasaki H."/>
            <person name="Nakashima M."/>
            <person name="Nakama Y."/>
            <person name="Nakamichi Y."/>
            <person name="Nakamura M."/>
            <person name="Namiki N."/>
            <person name="Negishi M."/>
            <person name="Ohta I."/>
            <person name="Ono N."/>
            <person name="Saji S."/>
            <person name="Sakai K."/>
            <person name="Shibata M."/>
            <person name="Shimokawa T."/>
            <person name="Shomura A."/>
            <person name="Song J."/>
            <person name="Takazaki Y."/>
            <person name="Terasawa K."/>
            <person name="Tsuji K."/>
            <person name="Waki K."/>
            <person name="Yamagata H."/>
            <person name="Yamane H."/>
            <person name="Yoshiki S."/>
            <person name="Yoshihara R."/>
            <person name="Yukawa K."/>
            <person name="Zhong H."/>
            <person name="Iwama H."/>
            <person name="Endo T."/>
            <person name="Ito H."/>
            <person name="Hahn J.H."/>
            <person name="Kim H.I."/>
            <person name="Eun M.Y."/>
            <person name="Yano M."/>
            <person name="Jiang J."/>
            <person name="Gojobori T."/>
        </authorList>
    </citation>
    <scope>NUCLEOTIDE SEQUENCE</scope>
</reference>
<dbReference type="EMBL" id="AP008207">
    <property type="protein sequence ID" value="BAF05645.1"/>
    <property type="molecule type" value="Genomic_DNA"/>
</dbReference>
<proteinExistence type="inferred from homology"/>
<feature type="signal peptide" evidence="2">
    <location>
        <begin position="1"/>
        <end position="35"/>
    </location>
</feature>
<reference evidence="4" key="7">
    <citation type="submission" date="2012-08" db="EMBL/GenBank/DDBJ databases">
        <title>Oryza sativa nipponbare(GA3) genomic DNA, chromosome 1.</title>
        <authorList>
            <consortium name="IRGSP(International Rice Genome Sequencing Project)"/>
        </authorList>
    </citation>
    <scope>NUCLEOTIDE SEQUENCE</scope>
</reference>
<dbReference type="KEGG" id="dosa:Os01g0651300"/>
<gene>
    <name evidence="4" type="ordered locus">Os01g0651300</name>
    <name evidence="3" type="ORF">OJ1159_D09.23</name>
</gene>
<reference evidence="4" key="4">
    <citation type="journal article" date="2007" name="Genome Res.">
        <title>Curated Genome Annotation of Oryza sativa ssp. japonica and Comparative Genome Analysis with Arabidopsis thaliana.</title>
        <authorList>
            <consortium name="The Rice Annotation Project (RAP)"/>
            <person name="Itoh T."/>
            <person name="Tanaka T."/>
            <person name="Barrero R.A."/>
            <person name="Yamasaki C."/>
            <person name="Fujii Y."/>
            <person name="Hilton P.B."/>
            <person name="Antonio B.A."/>
            <person name="Aono H."/>
            <person name="Apweiler R."/>
            <person name="Bruskiewich R."/>
            <person name="Bureau T."/>
            <person name="Burr F."/>
            <person name="Costa de Oliveira A."/>
            <person name="Fuks G."/>
            <person name="Habara T."/>
            <person name="Haberer G."/>
            <person name="Han B."/>
            <person name="Harada E."/>
            <person name="Hiraki A.T."/>
            <person name="Hirochika H."/>
            <person name="Hoen D."/>
            <person name="Hokari H."/>
            <person name="Hosokawa S."/>
            <person name="Hsing Y."/>
            <person name="Ikawa H."/>
            <person name="Ikeo K."/>
            <person name="Imanishi T."/>
            <person name="Ito Y."/>
            <person name="Jaiswal P."/>
            <person name="Kanno M."/>
            <person name="Kawahara Y."/>
            <person name="Kawamura T."/>
            <person name="Kawashima H."/>
            <person name="Khurana J.P."/>
            <person name="Kikuchi S."/>
            <person name="Komatsu S."/>
            <person name="Koyanagi K.O."/>
            <person name="Kubooka H."/>
            <person name="Lieberherr D."/>
            <person name="Lin Y.C."/>
            <person name="Lonsdale D."/>
            <person name="Matsumoto T."/>
            <person name="Matsuya A."/>
            <person name="McCombie W.R."/>
            <person name="Messing J."/>
            <person name="Miyao A."/>
            <person name="Mulder N."/>
            <person name="Nagamura Y."/>
            <person name="Nam J."/>
            <person name="Namiki N."/>
            <person name="Numa H."/>
            <person name="Nurimoto S."/>
            <person name="O'donovan C."/>
            <person name="Ohyanagi H."/>
            <person name="Okido T."/>
            <person name="Oota S."/>
            <person name="Osato N."/>
            <person name="Palmer L.E."/>
            <person name="Quetier F."/>
            <person name="Raghuvanshi S."/>
            <person name="Saichi N."/>
            <person name="Sakai H."/>
            <person name="Sakai Y."/>
            <person name="Sakata K."/>
            <person name="Sakurai T."/>
            <person name="Sato F."/>
            <person name="Sato Y."/>
            <person name="Schoof H."/>
            <person name="Seki M."/>
            <person name="Shibata M."/>
            <person name="Shimizu Y."/>
            <person name="Shinozaki K."/>
            <person name="Shinso Y."/>
            <person name="Singh N.K."/>
            <person name="Smith-White B."/>
            <person name="Takeda J."/>
            <person name="Tanino M."/>
            <person name="Tatusova T."/>
            <person name="Thongjuea S."/>
            <person name="Todokoro F."/>
            <person name="Tsugane M."/>
            <person name="Tyagi A.K."/>
            <person name="Vanavichit A."/>
            <person name="Wang A."/>
            <person name="Wing R.A."/>
            <person name="Yamaguchi K."/>
            <person name="Yamamoto M."/>
            <person name="Yamamoto N."/>
            <person name="Yu Y."/>
            <person name="Zhang H."/>
            <person name="Zhao Q."/>
            <person name="Higo K."/>
            <person name="Burr B."/>
            <person name="Gojobori T."/>
            <person name="Sasaki T."/>
        </authorList>
    </citation>
    <scope>NUCLEOTIDE SEQUENCE</scope>
</reference>
<name>A0A979HJ93_ORYSJ</name>
<reference evidence="4 5" key="2">
    <citation type="journal article" date="2005" name="Nature">
        <title>The map-based sequence of the rice genome.</title>
        <authorList>
            <consortium name="International rice genome sequencing project (IRGSP)"/>
            <person name="Matsumoto T."/>
            <person name="Wu J."/>
            <person name="Kanamori H."/>
            <person name="Katayose Y."/>
            <person name="Fujisawa M."/>
            <person name="Namiki N."/>
            <person name="Mizuno H."/>
            <person name="Yamamoto K."/>
            <person name="Antonio B.A."/>
            <person name="Baba T."/>
            <person name="Sakata K."/>
            <person name="Nagamura Y."/>
            <person name="Aoki H."/>
            <person name="Arikawa K."/>
            <person name="Arita K."/>
            <person name="Bito T."/>
            <person name="Chiden Y."/>
            <person name="Fujitsuka N."/>
            <person name="Fukunaka R."/>
            <person name="Hamada M."/>
            <person name="Harada C."/>
            <person name="Hayashi A."/>
            <person name="Hijishita S."/>
            <person name="Honda M."/>
            <person name="Hosokawa S."/>
            <person name="Ichikawa Y."/>
            <person name="Idonuma A."/>
            <person name="Iijima M."/>
            <person name="Ikeda M."/>
            <person name="Ikeno M."/>
            <person name="Ito K."/>
            <person name="Ito S."/>
            <person name="Ito T."/>
            <person name="Ito Y."/>
            <person name="Ito Y."/>
            <person name="Iwabuchi A."/>
            <person name="Kamiya K."/>
            <person name="Karasawa W."/>
            <person name="Kurita K."/>
            <person name="Katagiri S."/>
            <person name="Kikuta A."/>
            <person name="Kobayashi H."/>
            <person name="Kobayashi N."/>
            <person name="Machita K."/>
            <person name="Maehara T."/>
            <person name="Masukawa M."/>
            <person name="Mizubayashi T."/>
            <person name="Mukai Y."/>
            <person name="Nagasaki H."/>
            <person name="Nagata Y."/>
            <person name="Naito S."/>
            <person name="Nakashima M."/>
            <person name="Nakama Y."/>
            <person name="Nakamichi Y."/>
            <person name="Nakamura M."/>
            <person name="Meguro A."/>
            <person name="Negishi M."/>
            <person name="Ohta I."/>
            <person name="Ohta T."/>
            <person name="Okamoto M."/>
            <person name="Ono N."/>
            <person name="Saji S."/>
            <person name="Sakaguchi M."/>
            <person name="Sakai K."/>
            <person name="Shibata M."/>
            <person name="Shimokawa T."/>
            <person name="Song J."/>
            <person name="Takazaki Y."/>
            <person name="Terasawa K."/>
            <person name="Tsugane M."/>
            <person name="Tsuji K."/>
            <person name="Ueda S."/>
            <person name="Waki K."/>
            <person name="Yamagata H."/>
            <person name="Yamamoto M."/>
            <person name="Yamamoto S."/>
            <person name="Yamane H."/>
            <person name="Yoshiki S."/>
            <person name="Yoshihara R."/>
            <person name="Yukawa K."/>
            <person name="Zhong H."/>
            <person name="Yano M."/>
            <person name="Yuan Q."/>
            <person name="Ouyang S."/>
            <person name="Liu J."/>
            <person name="Jones K.M."/>
            <person name="Gansberger K."/>
            <person name="Moffat K."/>
            <person name="Hill J."/>
            <person name="Bera J."/>
            <person name="Fadrosh D."/>
            <person name="Jin S."/>
            <person name="Johri S."/>
            <person name="Kim M."/>
            <person name="Overton L."/>
            <person name="Reardon M."/>
            <person name="Tsitrin T."/>
            <person name="Vuong H."/>
            <person name="Weaver B."/>
            <person name="Ciecko A."/>
            <person name="Tallon L."/>
            <person name="Jackson J."/>
            <person name="Pai G."/>
            <person name="Aken S.V."/>
            <person name="Utterback T."/>
            <person name="Reidmuller S."/>
            <person name="Feldblyum T."/>
            <person name="Hsiao J."/>
            <person name="Zismann V."/>
            <person name="Iobst S."/>
            <person name="de Vazeille A.R."/>
            <person name="Buell C.R."/>
            <person name="Ying K."/>
            <person name="Li Y."/>
            <person name="Lu T."/>
            <person name="Huang Y."/>
            <person name="Zhao Q."/>
            <person name="Feng Q."/>
            <person name="Zhang L."/>
            <person name="Zhu J."/>
            <person name="Weng Q."/>
            <person name="Mu J."/>
            <person name="Lu Y."/>
            <person name="Fan D."/>
            <person name="Liu Y."/>
            <person name="Guan J."/>
            <person name="Zhang Y."/>
            <person name="Yu S."/>
            <person name="Liu X."/>
            <person name="Zhang Y."/>
            <person name="Hong G."/>
            <person name="Han B."/>
            <person name="Choisne N."/>
            <person name="Demange N."/>
            <person name="Orjeda G."/>
            <person name="Samain S."/>
            <person name="Cattolico L."/>
            <person name="Pelletier E."/>
            <person name="Couloux A."/>
            <person name="Segurens B."/>
            <person name="Wincker P."/>
            <person name="D'Hont A."/>
            <person name="Scarpelli C."/>
            <person name="Weissenbach J."/>
            <person name="Salanoubat M."/>
            <person name="Quetier F."/>
            <person name="Yu Y."/>
            <person name="Kim H.R."/>
            <person name="Rambo T."/>
            <person name="Currie J."/>
            <person name="Collura K."/>
            <person name="Luo M."/>
            <person name="Yang T."/>
            <person name="Ammiraju J.S.S."/>
            <person name="Engler F."/>
            <person name="Soderlund C."/>
            <person name="Wing R.A."/>
            <person name="Palmer L.E."/>
            <person name="de la Bastide M."/>
            <person name="Spiegel L."/>
            <person name="Nascimento L."/>
            <person name="Zutavern T."/>
            <person name="O'Shaughnessy A."/>
            <person name="Dike S."/>
            <person name="Dedhia N."/>
            <person name="Preston R."/>
            <person name="Balija V."/>
            <person name="McCombie W.R."/>
            <person name="Chow T."/>
            <person name="Chen H."/>
            <person name="Chung M."/>
            <person name="Chen C."/>
            <person name="Shaw J."/>
            <person name="Wu H."/>
            <person name="Hsiao K."/>
            <person name="Chao Y."/>
            <person name="Chu M."/>
            <person name="Cheng C."/>
            <person name="Hour A."/>
            <person name="Lee P."/>
            <person name="Lin S."/>
            <person name="Lin Y."/>
            <person name="Liou J."/>
            <person name="Liu S."/>
            <person name="Hsing Y."/>
            <person name="Raghuvanshi S."/>
            <person name="Mohanty A."/>
            <person name="Bharti A.K."/>
            <person name="Gaur A."/>
            <person name="Gupta V."/>
            <person name="Kumar D."/>
            <person name="Ravi V."/>
            <person name="Vij S."/>
            <person name="Kapur A."/>
            <person name="Khurana P."/>
            <person name="Khurana P."/>
            <person name="Khurana J.P."/>
            <person name="Tyagi A.K."/>
            <person name="Gaikwad K."/>
            <person name="Singh A."/>
            <person name="Dalal V."/>
            <person name="Srivastava S."/>
            <person name="Dixit A."/>
            <person name="Pal A.K."/>
            <person name="Ghazi I.A."/>
            <person name="Yadav M."/>
            <person name="Pandit A."/>
            <person name="Bhargava A."/>
            <person name="Sureshbabu K."/>
            <person name="Batra K."/>
            <person name="Sharma T.R."/>
            <person name="Mohapatra T."/>
            <person name="Singh N.K."/>
            <person name="Messing J."/>
            <person name="Nelson A.B."/>
            <person name="Fuks G."/>
            <person name="Kavchok S."/>
            <person name="Keizer G."/>
            <person name="Linton E."/>
            <person name="Llaca V."/>
            <person name="Song R."/>
            <person name="Tanyolac B."/>
            <person name="Young S."/>
            <person name="Ho-Il K."/>
            <person name="Hahn J.H."/>
            <person name="Sangsakoo G."/>
            <person name="Vanavichit A."/>
            <person name="de Mattos Luiz.A.T."/>
            <person name="Zimmer P.D."/>
            <person name="Malone G."/>
            <person name="Dellagostin O."/>
            <person name="de Oliveira A.C."/>
            <person name="Bevan M."/>
            <person name="Bancroft I."/>
            <person name="Minx P."/>
            <person name="Cordum H."/>
            <person name="Wilson R."/>
            <person name="Cheng Z."/>
            <person name="Jin W."/>
            <person name="Jiang J."/>
            <person name="Leong S.A."/>
            <person name="Iwama H."/>
            <person name="Gojobori T."/>
            <person name="Itoh T."/>
            <person name="Niimura Y."/>
            <person name="Fujii Y."/>
            <person name="Habara T."/>
            <person name="Sakai H."/>
            <person name="Sato Y."/>
            <person name="Wilson G."/>
            <person name="Kumar K."/>
            <person name="McCouch S."/>
            <person name="Juretic N."/>
            <person name="Hoen D."/>
            <person name="Wright S."/>
            <person name="Bruskiewich R."/>
            <person name="Bureau T."/>
            <person name="Miyao A."/>
            <person name="Hirochika H."/>
            <person name="Nishikawa T."/>
            <person name="Kadowaki K."/>
            <person name="Sugiura M."/>
            <person name="Burr B."/>
            <person name="Sasaki T."/>
        </authorList>
    </citation>
    <scope>NUCLEOTIDE SEQUENCE [LARGE SCALE GENOMIC DNA]</scope>
    <source>
        <strain evidence="5">cv. Nipponbare</strain>
    </source>
</reference>
<feature type="chain" id="PRO_5038325426" evidence="2">
    <location>
        <begin position="36"/>
        <end position="178"/>
    </location>
</feature>
<dbReference type="Proteomes" id="UP000817658">
    <property type="component" value="Chromosome 1"/>
</dbReference>
<dbReference type="PANTHER" id="PTHR22835:SF273">
    <property type="entry name" value="GDSL ESTERASE_LIPASE"/>
    <property type="match status" value="1"/>
</dbReference>
<reference evidence="4" key="8">
    <citation type="submission" date="2012-08" db="EMBL/GenBank/DDBJ databases">
        <title>The Second Rice Annotation Project Meeting (RAP2).</title>
        <authorList>
            <consortium name="The Rice Annotation Project (RAP)"/>
        </authorList>
    </citation>
    <scope>NUCLEOTIDE SEQUENCE</scope>
</reference>
<evidence type="ECO:0000313" key="3">
    <source>
        <dbReference type="EMBL" id="BAD68803.1"/>
    </source>
</evidence>
<comment type="similarity">
    <text evidence="1">Belongs to the 'GDSL' lipolytic enzyme family.</text>
</comment>
<keyword evidence="2" id="KW-0732">Signal</keyword>
<dbReference type="InterPro" id="IPR036514">
    <property type="entry name" value="SGNH_hydro_sf"/>
</dbReference>
<evidence type="ECO:0000313" key="5">
    <source>
        <dbReference type="Proteomes" id="UP000000763"/>
    </source>
</evidence>
<dbReference type="Proteomes" id="UP000000763">
    <property type="component" value="Chromosome 1"/>
</dbReference>
<reference evidence="4" key="5">
    <citation type="journal article" date="2008" name="Nucleic Acids Res.">
        <title>The Rice Annotation Project Database (RAP-DB): 2008 update.</title>
        <authorList>
            <consortium name="The Rice Annotation Project (RAP)"/>
            <person name="Tanaka T."/>
            <person name="Antonio B.A."/>
            <person name="Kikuchi S."/>
            <person name="Matsumoto T."/>
            <person name="Nagamura Y."/>
            <person name="Numa H."/>
            <person name="Sakai H."/>
            <person name="Wu J."/>
            <person name="Itoh T."/>
            <person name="Sasaki T."/>
            <person name="Aono R."/>
            <person name="Fujii Y."/>
            <person name="Habara T."/>
            <person name="Harada E."/>
            <person name="Kanno M."/>
            <person name="Kawahara Y."/>
            <person name="Kawashima H."/>
            <person name="Kubooka H."/>
            <person name="Matsuya A."/>
            <person name="Nakaoka H."/>
            <person name="Saichi N."/>
            <person name="Sanbonmatsu R."/>
            <person name="Sato Y."/>
            <person name="Shinso Y."/>
            <person name="Suzuki M."/>
            <person name="Takeda J."/>
            <person name="Tanino M."/>
            <person name="Todokoro F."/>
            <person name="Yamaguchi K."/>
            <person name="Yamamoto N."/>
            <person name="Yamasaki C."/>
            <person name="Imanishi T."/>
            <person name="Okido T."/>
            <person name="Tada M."/>
            <person name="Ikeo K."/>
            <person name="Tateno Y."/>
            <person name="Gojobori T."/>
            <person name="Lin Y.C."/>
            <person name="Wei F.J."/>
            <person name="Hsing Y.I."/>
            <person name="Zhao Q."/>
            <person name="Han B."/>
            <person name="Kramer M.R."/>
            <person name="McCombie R.W."/>
            <person name="Lonsdale D."/>
            <person name="O'Donovan C.C."/>
            <person name="Whitfield E.J."/>
            <person name="Apweiler R."/>
            <person name="Koyanagi K.O."/>
            <person name="Khurana J.P."/>
            <person name="Raghuvanshi S."/>
            <person name="Singh N.K."/>
            <person name="Tyagi A.K."/>
            <person name="Haberer G."/>
            <person name="Fujisawa M."/>
            <person name="Hosokawa S."/>
            <person name="Ito Y."/>
            <person name="Ikawa H."/>
            <person name="Shibata M."/>
            <person name="Yamamoto M."/>
            <person name="Bruskiewich R.M."/>
            <person name="Hoen D.R."/>
            <person name="Bureau TE."/>
            <person name="Namiki N."/>
            <person name="Ohyanagi H."/>
            <person name="Sakai Y."/>
            <person name="Nobushima S."/>
            <person name="Sakata K."/>
            <person name="Barrero R.A."/>
            <person name="Sato Y."/>
            <person name="Souvorov A."/>
            <person name="Smith-White B."/>
            <person name="Tatusova T."/>
            <person name="An S."/>
            <person name="An G."/>
            <person name="OOta S."/>
            <person name="Fuks G."/>
            <person name="Messing J."/>
            <person name="Christie K.R."/>
            <person name="Lieberherr D."/>
            <person name="Kim H."/>
            <person name="Zuccolo A."/>
            <person name="Wing R.A."/>
            <person name="Nobuta K."/>
            <person name="Green P.J."/>
            <person name="Lu C."/>
            <person name="Meyers BC."/>
            <person name="Chaparro C."/>
            <person name="Piegu B."/>
            <person name="Panaud O."/>
            <person name="Echeverria M."/>
        </authorList>
    </citation>
    <scope>NUCLEOTIDE SEQUENCE</scope>
</reference>
<reference evidence="4" key="3">
    <citation type="journal article" date="2006" name="Nucleic Acids Res.">
        <title>The Rice Annotation Project Database (RAP-DB): hub for Oryza sativa ssp. japonica genome information.</title>
        <authorList>
            <person name="Ohyanagi H."/>
            <person name="Tanaka T."/>
            <person name="Sakai H."/>
            <person name="Shigemoto Y."/>
            <person name="Yamaguchi K."/>
            <person name="Habara T."/>
            <person name="Fujii Y."/>
            <person name="Antonio B.A."/>
            <person name="Nagamura Y."/>
            <person name="Imanishi T."/>
            <person name="Ikeo K."/>
            <person name="Itoh T."/>
            <person name="Gojobori T."/>
            <person name="Sasaki T."/>
        </authorList>
    </citation>
    <scope>NUCLEOTIDE SEQUENCE</scope>
</reference>
<evidence type="ECO:0000313" key="4">
    <source>
        <dbReference type="EMBL" id="BAF05645.1"/>
    </source>
</evidence>
<protein>
    <submittedName>
        <fullName evidence="4">Os01g0651300 protein</fullName>
    </submittedName>
</protein>